<dbReference type="SMART" id="SM00969">
    <property type="entry name" value="SOCS_box"/>
    <property type="match status" value="1"/>
</dbReference>
<keyword evidence="3" id="KW-0833">Ubl conjugation pathway</keyword>
<dbReference type="AlphaFoldDB" id="A0ABD0JD38"/>
<sequence length="366" mass="41702">MRTYLRDYGDNMCVNDFLGWANLMHSMLDANKRLPETARNKLASFVHRLCTIHRNEMLAVASGGGKGCLENHHYLYNALRLCFDFHLNIPVKVSMLIREIFLCEGSLEAIFSILQPSRHAHRNARADVNIDSYTLYTGPRRLYRQAFEYYVKNISLLNKDPREDERNPYKVAHILNTPIDGVSGNTPLLAAVTSCHPIIVLFLLRHGADPLHYQKGDEDKKRTKSAVEYVVDKLNMSAMLSEWAGPQPGTETNGMNREERMKLCLIYFAQAVYALDIRVASKNVDTNSSEEEKFANGLFFEVNAKIADMLEVQTTYRCPPSLRHASRCVIRRALMDAGKEDVSTAVMKLPVPQIMQSYLDLRVKIK</sequence>
<dbReference type="InterPro" id="IPR039147">
    <property type="entry name" value="ASB17"/>
</dbReference>
<dbReference type="PANTHER" id="PTHR20966">
    <property type="entry name" value="ANKYRIN REPEAT AND SOCS BOX PROTEIN 17"/>
    <property type="match status" value="1"/>
</dbReference>
<dbReference type="EMBL" id="JACVVK020000498">
    <property type="protein sequence ID" value="KAK7469952.1"/>
    <property type="molecule type" value="Genomic_DNA"/>
</dbReference>
<reference evidence="7 8" key="1">
    <citation type="journal article" date="2023" name="Sci. Data">
        <title>Genome assembly of the Korean intertidal mud-creeper Batillaria attramentaria.</title>
        <authorList>
            <person name="Patra A.K."/>
            <person name="Ho P.T."/>
            <person name="Jun S."/>
            <person name="Lee S.J."/>
            <person name="Kim Y."/>
            <person name="Won Y.J."/>
        </authorList>
    </citation>
    <scope>NUCLEOTIDE SEQUENCE [LARGE SCALE GENOMIC DNA]</scope>
    <source>
        <strain evidence="7">Wonlab-2016</strain>
    </source>
</reference>
<dbReference type="InterPro" id="IPR002110">
    <property type="entry name" value="Ankyrin_rpt"/>
</dbReference>
<name>A0ABD0JD38_9CAEN</name>
<dbReference type="SUPFAM" id="SSF48403">
    <property type="entry name" value="Ankyrin repeat"/>
    <property type="match status" value="1"/>
</dbReference>
<dbReference type="Pfam" id="PF07525">
    <property type="entry name" value="SOCS_box"/>
    <property type="match status" value="1"/>
</dbReference>
<dbReference type="PROSITE" id="PS50297">
    <property type="entry name" value="ANK_REP_REGION"/>
    <property type="match status" value="1"/>
</dbReference>
<dbReference type="InterPro" id="IPR001496">
    <property type="entry name" value="SOCS_box"/>
</dbReference>
<proteinExistence type="predicted"/>
<dbReference type="InterPro" id="IPR036036">
    <property type="entry name" value="SOCS_box-like_dom_sf"/>
</dbReference>
<dbReference type="Proteomes" id="UP001519460">
    <property type="component" value="Unassembled WGS sequence"/>
</dbReference>
<protein>
    <recommendedName>
        <fullName evidence="2">Ankyrin repeat and SOCS box protein 17</fullName>
    </recommendedName>
</protein>
<comment type="caution">
    <text evidence="7">The sequence shown here is derived from an EMBL/GenBank/DDBJ whole genome shotgun (WGS) entry which is preliminary data.</text>
</comment>
<evidence type="ECO:0000256" key="2">
    <source>
        <dbReference type="ARBA" id="ARBA00014074"/>
    </source>
</evidence>
<evidence type="ECO:0000313" key="8">
    <source>
        <dbReference type="Proteomes" id="UP001519460"/>
    </source>
</evidence>
<feature type="repeat" description="ANK" evidence="5">
    <location>
        <begin position="183"/>
        <end position="209"/>
    </location>
</feature>
<keyword evidence="4 5" id="KW-0040">ANK repeat</keyword>
<keyword evidence="8" id="KW-1185">Reference proteome</keyword>
<dbReference type="CDD" id="cd03587">
    <property type="entry name" value="SOCS"/>
    <property type="match status" value="1"/>
</dbReference>
<gene>
    <name evidence="7" type="ORF">BaRGS_00036056</name>
</gene>
<feature type="domain" description="SOCS box" evidence="6">
    <location>
        <begin position="309"/>
        <end position="360"/>
    </location>
</feature>
<dbReference type="SUPFAM" id="SSF158235">
    <property type="entry name" value="SOCS box-like"/>
    <property type="match status" value="1"/>
</dbReference>
<evidence type="ECO:0000313" key="7">
    <source>
        <dbReference type="EMBL" id="KAK7469952.1"/>
    </source>
</evidence>
<evidence type="ECO:0000256" key="3">
    <source>
        <dbReference type="ARBA" id="ARBA00022786"/>
    </source>
</evidence>
<accession>A0ABD0JD38</accession>
<comment type="function">
    <text evidence="1">May be a substrate-recognition component of a SCF-like ECS (Elongin-Cullin-SOCS-box protein) E3 ubiquitin-protein ligase complex which mediates the ubiquitination and subsequent proteasomal degradation of target proteins.</text>
</comment>
<dbReference type="PROSITE" id="PS50088">
    <property type="entry name" value="ANK_REPEAT"/>
    <property type="match status" value="1"/>
</dbReference>
<organism evidence="7 8">
    <name type="scientific">Batillaria attramentaria</name>
    <dbReference type="NCBI Taxonomy" id="370345"/>
    <lineage>
        <taxon>Eukaryota</taxon>
        <taxon>Metazoa</taxon>
        <taxon>Spiralia</taxon>
        <taxon>Lophotrochozoa</taxon>
        <taxon>Mollusca</taxon>
        <taxon>Gastropoda</taxon>
        <taxon>Caenogastropoda</taxon>
        <taxon>Sorbeoconcha</taxon>
        <taxon>Cerithioidea</taxon>
        <taxon>Batillariidae</taxon>
        <taxon>Batillaria</taxon>
    </lineage>
</organism>
<evidence type="ECO:0000256" key="5">
    <source>
        <dbReference type="PROSITE-ProRule" id="PRU00023"/>
    </source>
</evidence>
<dbReference type="InterPro" id="IPR036770">
    <property type="entry name" value="Ankyrin_rpt-contain_sf"/>
</dbReference>
<evidence type="ECO:0000256" key="1">
    <source>
        <dbReference type="ARBA" id="ARBA00003062"/>
    </source>
</evidence>
<dbReference type="PANTHER" id="PTHR20966:SF2">
    <property type="entry name" value="ANKYRIN REPEAT AND SOCS BOX PROTEIN 17"/>
    <property type="match status" value="1"/>
</dbReference>
<evidence type="ECO:0000256" key="4">
    <source>
        <dbReference type="ARBA" id="ARBA00023043"/>
    </source>
</evidence>
<dbReference type="PROSITE" id="PS50225">
    <property type="entry name" value="SOCS"/>
    <property type="match status" value="1"/>
</dbReference>
<dbReference type="Pfam" id="PF00023">
    <property type="entry name" value="Ank"/>
    <property type="match status" value="1"/>
</dbReference>
<evidence type="ECO:0000259" key="6">
    <source>
        <dbReference type="PROSITE" id="PS50225"/>
    </source>
</evidence>
<dbReference type="Gene3D" id="1.25.40.20">
    <property type="entry name" value="Ankyrin repeat-containing domain"/>
    <property type="match status" value="1"/>
</dbReference>